<reference evidence="1 2" key="1">
    <citation type="submission" date="2020-09" db="EMBL/GenBank/DDBJ databases">
        <title>Novel species of Mucilaginibacter isolated from a glacier on the Tibetan Plateau.</title>
        <authorList>
            <person name="Liu Q."/>
            <person name="Xin Y.-H."/>
        </authorList>
    </citation>
    <scope>NUCLEOTIDE SEQUENCE [LARGE SCALE GENOMIC DNA]</scope>
    <source>
        <strain evidence="1 2">ZT4R22</strain>
    </source>
</reference>
<evidence type="ECO:0000313" key="2">
    <source>
        <dbReference type="Proteomes" id="UP000606600"/>
    </source>
</evidence>
<dbReference type="EMBL" id="JACWMY010000014">
    <property type="protein sequence ID" value="MBD1366754.1"/>
    <property type="molecule type" value="Genomic_DNA"/>
</dbReference>
<proteinExistence type="predicted"/>
<gene>
    <name evidence="1" type="ORF">IDJ77_23280</name>
</gene>
<organism evidence="1 2">
    <name type="scientific">Mucilaginibacter pankratovii</name>
    <dbReference type="NCBI Taxonomy" id="2772110"/>
    <lineage>
        <taxon>Bacteria</taxon>
        <taxon>Pseudomonadati</taxon>
        <taxon>Bacteroidota</taxon>
        <taxon>Sphingobacteriia</taxon>
        <taxon>Sphingobacteriales</taxon>
        <taxon>Sphingobacteriaceae</taxon>
        <taxon>Mucilaginibacter</taxon>
    </lineage>
</organism>
<evidence type="ECO:0000313" key="1">
    <source>
        <dbReference type="EMBL" id="MBD1366754.1"/>
    </source>
</evidence>
<name>A0ABR7WZ79_9SPHI</name>
<dbReference type="RefSeq" id="WP_191191392.1">
    <property type="nucleotide sequence ID" value="NZ_JACWMY010000014.1"/>
</dbReference>
<keyword evidence="2" id="KW-1185">Reference proteome</keyword>
<accession>A0ABR7WZ79</accession>
<sequence>MKSDKSIRNICLAAIKRRSSRPFDFQLTKIFESTTFDDIEDAFRITRVNKEELPISQTFIDENNWTLVTTRQIITSKQGIQESIQATEVKSWHWNDFKGYDKTSYTLGELHRNGGSDFEVFIETGRASMVSIYAIMTLVGQLA</sequence>
<comment type="caution">
    <text evidence="1">The sequence shown here is derived from an EMBL/GenBank/DDBJ whole genome shotgun (WGS) entry which is preliminary data.</text>
</comment>
<protein>
    <submittedName>
        <fullName evidence="1">Uncharacterized protein</fullName>
    </submittedName>
</protein>
<dbReference type="Proteomes" id="UP000606600">
    <property type="component" value="Unassembled WGS sequence"/>
</dbReference>